<name>A0ACB9YZK6_9PEZI</name>
<accession>A0ACB9YZK6</accession>
<proteinExistence type="predicted"/>
<evidence type="ECO:0000313" key="1">
    <source>
        <dbReference type="EMBL" id="KAI4864464.1"/>
    </source>
</evidence>
<keyword evidence="2" id="KW-1185">Reference proteome</keyword>
<dbReference type="EMBL" id="MU393486">
    <property type="protein sequence ID" value="KAI4864464.1"/>
    <property type="molecule type" value="Genomic_DNA"/>
</dbReference>
<dbReference type="Proteomes" id="UP001497700">
    <property type="component" value="Unassembled WGS sequence"/>
</dbReference>
<sequence length="688" mass="79207">MAGAESIYELEFPLTYPIDRRSRQTTNPELAAIRGNEELPEIIITRAGTSEGTRREYESERSSTVHDLGRRLRLDRPRRSRVDTNARRSNSDLANDLRGVSGGEPRGAQTGIASLLDRSIVRTRYDGNEELQGIDLEQELDHLDPEQEPEEFIPLDAQEKIITHARVREELEQVGLGQHLDSVVNYVCGDTEHGPNKIGRQIFGILTLIGKRESIVAFKRAGIFDCNLPFRKSERIDNGYQLIPYKFADDLESLGCSRGWEARDKDVFFAKQWSLLSPFFDREPGNPPLYYPLQYSIVLPWKYCASVDRTGGHSEVRKVEIHEAHHGFETERGKPFALKALESHNEEAFKAEFRALKKVELHQHIVPVLAAFKHRNIFYLLFPWAEGGNLNMVWRQNDDPIIPRPVFWVAKQCYGLATALHHIHDISKSISSLTIGNSTFAELESRGIIERPYGRHGDIKPENVLQFKYKGLEMSDLKISDFGLTIFHSAKSRSADRIKPKALSYNPPETTKATNKISRKYDIWCLGCLYLDFITWLFAGFKGVDDFGQARYEERSADRKYKFDYFFKNIDRGRNQIPVVKDSVKRHIQKLQARDDCSDFLFDFLEIIKNEMLVVDEKERIECEKLEKTLNSMVERCHDDAYLLNRSPKSAYGSLRRIKMLFPTSIQALIRHLVHDRRLRRLGTGSST</sequence>
<evidence type="ECO:0000313" key="2">
    <source>
        <dbReference type="Proteomes" id="UP001497700"/>
    </source>
</evidence>
<reference evidence="1 2" key="1">
    <citation type="journal article" date="2022" name="New Phytol.">
        <title>Ecological generalism drives hyperdiversity of secondary metabolite gene clusters in xylarialean endophytes.</title>
        <authorList>
            <person name="Franco M.E.E."/>
            <person name="Wisecaver J.H."/>
            <person name="Arnold A.E."/>
            <person name="Ju Y.M."/>
            <person name="Slot J.C."/>
            <person name="Ahrendt S."/>
            <person name="Moore L.P."/>
            <person name="Eastman K.E."/>
            <person name="Scott K."/>
            <person name="Konkel Z."/>
            <person name="Mondo S.J."/>
            <person name="Kuo A."/>
            <person name="Hayes R.D."/>
            <person name="Haridas S."/>
            <person name="Andreopoulos B."/>
            <person name="Riley R."/>
            <person name="LaButti K."/>
            <person name="Pangilinan J."/>
            <person name="Lipzen A."/>
            <person name="Amirebrahimi M."/>
            <person name="Yan J."/>
            <person name="Adam C."/>
            <person name="Keymanesh K."/>
            <person name="Ng V."/>
            <person name="Louie K."/>
            <person name="Northen T."/>
            <person name="Drula E."/>
            <person name="Henrissat B."/>
            <person name="Hsieh H.M."/>
            <person name="Youens-Clark K."/>
            <person name="Lutzoni F."/>
            <person name="Miadlikowska J."/>
            <person name="Eastwood D.C."/>
            <person name="Hamelin R.C."/>
            <person name="Grigoriev I.V."/>
            <person name="U'Ren J.M."/>
        </authorList>
    </citation>
    <scope>NUCLEOTIDE SEQUENCE [LARGE SCALE GENOMIC DNA]</scope>
    <source>
        <strain evidence="1 2">CBS 119005</strain>
    </source>
</reference>
<protein>
    <submittedName>
        <fullName evidence="1">Kinase-like protein</fullName>
    </submittedName>
</protein>
<gene>
    <name evidence="1" type="ORF">F4820DRAFT_334812</name>
</gene>
<comment type="caution">
    <text evidence="1">The sequence shown here is derived from an EMBL/GenBank/DDBJ whole genome shotgun (WGS) entry which is preliminary data.</text>
</comment>
<organism evidence="1 2">
    <name type="scientific">Hypoxylon rubiginosum</name>
    <dbReference type="NCBI Taxonomy" id="110542"/>
    <lineage>
        <taxon>Eukaryota</taxon>
        <taxon>Fungi</taxon>
        <taxon>Dikarya</taxon>
        <taxon>Ascomycota</taxon>
        <taxon>Pezizomycotina</taxon>
        <taxon>Sordariomycetes</taxon>
        <taxon>Xylariomycetidae</taxon>
        <taxon>Xylariales</taxon>
        <taxon>Hypoxylaceae</taxon>
        <taxon>Hypoxylon</taxon>
    </lineage>
</organism>